<protein>
    <recommendedName>
        <fullName evidence="4">CUE domain-containing protein</fullName>
    </recommendedName>
</protein>
<sequence length="260" mass="28927">MTDAKILILQTIFVDVDQSLAQSVLEAHNGDLLESRTYLEKYFTANEVAAATLQPRDILFQESTMVASAQINSLAAYYPDIDPSILESVRDVFGHDMEQAHAYLQEKGHVMHYHKAIREGNGQTRSSTEIDHAHYDQPSSSCADILPSYTPISEAILQETSETDSSLSILSNPPATASINVLDVPPPIPPRKLPDDISSEPAQLQHHLSHLDFYNMANVDEPNQSGQGFSSHIYAQEVSQPRQITPFSPRNTMDWPDSPW</sequence>
<feature type="region of interest" description="Disordered" evidence="1">
    <location>
        <begin position="238"/>
        <end position="260"/>
    </location>
</feature>
<evidence type="ECO:0000256" key="1">
    <source>
        <dbReference type="SAM" id="MobiDB-lite"/>
    </source>
</evidence>
<evidence type="ECO:0000313" key="3">
    <source>
        <dbReference type="Proteomes" id="UP001648503"/>
    </source>
</evidence>
<proteinExistence type="predicted"/>
<keyword evidence="3" id="KW-1185">Reference proteome</keyword>
<dbReference type="CDD" id="cd14279">
    <property type="entry name" value="CUE"/>
    <property type="match status" value="1"/>
</dbReference>
<evidence type="ECO:0008006" key="4">
    <source>
        <dbReference type="Google" id="ProtNLM"/>
    </source>
</evidence>
<gene>
    <name evidence="2" type="ORF">BASA50_004563</name>
</gene>
<accession>A0ABQ8FF22</accession>
<feature type="compositionally biased region" description="Polar residues" evidence="1">
    <location>
        <begin position="238"/>
        <end position="251"/>
    </location>
</feature>
<reference evidence="2 3" key="1">
    <citation type="submission" date="2021-02" db="EMBL/GenBank/DDBJ databases">
        <title>Variation within the Batrachochytrium salamandrivorans European outbreak.</title>
        <authorList>
            <person name="Kelly M."/>
            <person name="Pasmans F."/>
            <person name="Shea T.P."/>
            <person name="Munoz J.F."/>
            <person name="Carranza S."/>
            <person name="Cuomo C.A."/>
            <person name="Martel A."/>
        </authorList>
    </citation>
    <scope>NUCLEOTIDE SEQUENCE [LARGE SCALE GENOMIC DNA]</scope>
    <source>
        <strain evidence="2 3">AMFP18/2</strain>
    </source>
</reference>
<organism evidence="2 3">
    <name type="scientific">Batrachochytrium salamandrivorans</name>
    <dbReference type="NCBI Taxonomy" id="1357716"/>
    <lineage>
        <taxon>Eukaryota</taxon>
        <taxon>Fungi</taxon>
        <taxon>Fungi incertae sedis</taxon>
        <taxon>Chytridiomycota</taxon>
        <taxon>Chytridiomycota incertae sedis</taxon>
        <taxon>Chytridiomycetes</taxon>
        <taxon>Rhizophydiales</taxon>
        <taxon>Rhizophydiales incertae sedis</taxon>
        <taxon>Batrachochytrium</taxon>
    </lineage>
</organism>
<dbReference type="EMBL" id="JAFCIX010000152">
    <property type="protein sequence ID" value="KAH6597211.1"/>
    <property type="molecule type" value="Genomic_DNA"/>
</dbReference>
<name>A0ABQ8FF22_9FUNG</name>
<evidence type="ECO:0000313" key="2">
    <source>
        <dbReference type="EMBL" id="KAH6597211.1"/>
    </source>
</evidence>
<dbReference type="Proteomes" id="UP001648503">
    <property type="component" value="Unassembled WGS sequence"/>
</dbReference>
<comment type="caution">
    <text evidence="2">The sequence shown here is derived from an EMBL/GenBank/DDBJ whole genome shotgun (WGS) entry which is preliminary data.</text>
</comment>